<comment type="caution">
    <text evidence="2">The sequence shown here is derived from an EMBL/GenBank/DDBJ whole genome shotgun (WGS) entry which is preliminary data.</text>
</comment>
<reference evidence="2 3" key="1">
    <citation type="submission" date="2019-06" db="EMBL/GenBank/DDBJ databases">
        <authorList>
            <person name="Meng X."/>
        </authorList>
    </citation>
    <scope>NUCLEOTIDE SEQUENCE [LARGE SCALE GENOMIC DNA]</scope>
    <source>
        <strain evidence="2 3">M625</strain>
    </source>
</reference>
<proteinExistence type="predicted"/>
<gene>
    <name evidence="2" type="ORF">FHK87_03130</name>
</gene>
<feature type="compositionally biased region" description="Low complexity" evidence="1">
    <location>
        <begin position="9"/>
        <end position="21"/>
    </location>
</feature>
<name>A0A504JEX5_9FLAO</name>
<organism evidence="2 3">
    <name type="scientific">Aquimarina algicola</name>
    <dbReference type="NCBI Taxonomy" id="2589995"/>
    <lineage>
        <taxon>Bacteria</taxon>
        <taxon>Pseudomonadati</taxon>
        <taxon>Bacteroidota</taxon>
        <taxon>Flavobacteriia</taxon>
        <taxon>Flavobacteriales</taxon>
        <taxon>Flavobacteriaceae</taxon>
        <taxon>Aquimarina</taxon>
    </lineage>
</organism>
<dbReference type="AlphaFoldDB" id="A0A504JEX5"/>
<evidence type="ECO:0000256" key="1">
    <source>
        <dbReference type="SAM" id="MobiDB-lite"/>
    </source>
</evidence>
<dbReference type="RefSeq" id="WP_140589653.1">
    <property type="nucleotide sequence ID" value="NZ_VFWZ01000001.1"/>
</dbReference>
<evidence type="ECO:0000313" key="2">
    <source>
        <dbReference type="EMBL" id="TPN89234.1"/>
    </source>
</evidence>
<dbReference type="Proteomes" id="UP000315540">
    <property type="component" value="Unassembled WGS sequence"/>
</dbReference>
<accession>A0A504JEX5</accession>
<dbReference type="OrthoDB" id="1447477at2"/>
<sequence>MKWTEQHPSSIKQSIESSLSSANPGKAVEGKVGDFIQKQDLEIEAFGLKINNSTTNNLAGDIDIMTKSHIIEVKKSFKSIKEGQLDKFIDSNLDNYLNPMQKKPILYIDELLTAADKAKVLSQIPSNVKLINSLDELMKIIK</sequence>
<keyword evidence="3" id="KW-1185">Reference proteome</keyword>
<dbReference type="EMBL" id="VFWZ01000001">
    <property type="protein sequence ID" value="TPN89234.1"/>
    <property type="molecule type" value="Genomic_DNA"/>
</dbReference>
<evidence type="ECO:0000313" key="3">
    <source>
        <dbReference type="Proteomes" id="UP000315540"/>
    </source>
</evidence>
<protein>
    <submittedName>
        <fullName evidence="2">Uncharacterized protein</fullName>
    </submittedName>
</protein>
<feature type="region of interest" description="Disordered" evidence="1">
    <location>
        <begin position="1"/>
        <end position="25"/>
    </location>
</feature>